<dbReference type="PANTHER" id="PTHR43649">
    <property type="entry name" value="ARABINOSE-BINDING PROTEIN-RELATED"/>
    <property type="match status" value="1"/>
</dbReference>
<accession>A0A4S8NHN0</accession>
<sequence length="512" mass="55207">MEATYAPARRACPSSQEVRLRTWRWGNAPPPPSACRAWTTSDRRGRTVTGTTTRKVVWSMKPLRRSGEERPSRPPGRRRLRTVAAISAGVVGATGLAACGGSDKPVLNWYVNPDGVDVFMKYAEECSTGDYDIEVQLLPSGATDQRTQLARRLAAEDSSTDIMNLDPVFVAEFANAGWLQEVEGDIADEVTASVEGQGNYLSGAAETVTWEDKVYAIPLWANTQVLWYRKSLAMAAGLDMKQPVTWDQIIDAAADNDGTVGVQANKYEAYVVWINALVQGAGGEILSDTEAGRDAKVELDSDAGRKAAAIIQKLAESAAAQPDLSVSNEGTSLGQMFPAEGAGEFMTNWTFVYKNYEGLIDQPDGITKEQFEDLGWVRYPQTVQGETSKPPVGGIDIGVGAYSEHPEWAMAAAECITSEQAQVDLALEAGLMPSTNAAYDKVAASGDYPKDLIQLFRTSVDEGGPRPESAFYAMISGAIQSRWHSPNSVDPDSTPEESANYLADVLAGKALL</sequence>
<dbReference type="Proteomes" id="UP000307087">
    <property type="component" value="Unassembled WGS sequence"/>
</dbReference>
<keyword evidence="2" id="KW-0813">Transport</keyword>
<evidence type="ECO:0000256" key="3">
    <source>
        <dbReference type="ARBA" id="ARBA00022729"/>
    </source>
</evidence>
<dbReference type="AlphaFoldDB" id="A0A4S8NHN0"/>
<evidence type="ECO:0000313" key="5">
    <source>
        <dbReference type="Proteomes" id="UP000307087"/>
    </source>
</evidence>
<dbReference type="EMBL" id="STGW01000004">
    <property type="protein sequence ID" value="THV14554.1"/>
    <property type="molecule type" value="Genomic_DNA"/>
</dbReference>
<dbReference type="Pfam" id="PF01547">
    <property type="entry name" value="SBP_bac_1"/>
    <property type="match status" value="1"/>
</dbReference>
<reference evidence="4 5" key="1">
    <citation type="journal article" date="2009" name="Int. J. Syst. Evol. Microbiol.">
        <title>Nocardioides caeni sp. nov., isolated from wastewater.</title>
        <authorList>
            <person name="Yoon J.H."/>
            <person name="Kang S.J."/>
            <person name="Park S."/>
            <person name="Kim W."/>
            <person name="Oh T.K."/>
        </authorList>
    </citation>
    <scope>NUCLEOTIDE SEQUENCE [LARGE SCALE GENOMIC DNA]</scope>
    <source>
        <strain evidence="4 5">DSM 23134</strain>
    </source>
</reference>
<dbReference type="PANTHER" id="PTHR43649:SF34">
    <property type="entry name" value="ABC TRANSPORTER PERIPLASMIC-BINDING PROTEIN YCJN-RELATED"/>
    <property type="match status" value="1"/>
</dbReference>
<gene>
    <name evidence="4" type="ORF">E9934_07715</name>
</gene>
<protein>
    <submittedName>
        <fullName evidence="4">Extracellular solute-binding protein</fullName>
    </submittedName>
</protein>
<dbReference type="Gene3D" id="3.40.190.10">
    <property type="entry name" value="Periplasmic binding protein-like II"/>
    <property type="match status" value="2"/>
</dbReference>
<dbReference type="InterPro" id="IPR006059">
    <property type="entry name" value="SBP"/>
</dbReference>
<name>A0A4S8NHN0_9ACTN</name>
<keyword evidence="3" id="KW-0732">Signal</keyword>
<dbReference type="SUPFAM" id="SSF53850">
    <property type="entry name" value="Periplasmic binding protein-like II"/>
    <property type="match status" value="1"/>
</dbReference>
<keyword evidence="5" id="KW-1185">Reference proteome</keyword>
<proteinExistence type="inferred from homology"/>
<evidence type="ECO:0000313" key="4">
    <source>
        <dbReference type="EMBL" id="THV14554.1"/>
    </source>
</evidence>
<comment type="similarity">
    <text evidence="1">Belongs to the bacterial solute-binding protein 1 family.</text>
</comment>
<comment type="caution">
    <text evidence="4">The sequence shown here is derived from an EMBL/GenBank/DDBJ whole genome shotgun (WGS) entry which is preliminary data.</text>
</comment>
<dbReference type="InterPro" id="IPR050490">
    <property type="entry name" value="Bact_solute-bd_prot1"/>
</dbReference>
<organism evidence="4 5">
    <name type="scientific">Nocardioides caeni</name>
    <dbReference type="NCBI Taxonomy" id="574700"/>
    <lineage>
        <taxon>Bacteria</taxon>
        <taxon>Bacillati</taxon>
        <taxon>Actinomycetota</taxon>
        <taxon>Actinomycetes</taxon>
        <taxon>Propionibacteriales</taxon>
        <taxon>Nocardioidaceae</taxon>
        <taxon>Nocardioides</taxon>
    </lineage>
</organism>
<evidence type="ECO:0000256" key="2">
    <source>
        <dbReference type="ARBA" id="ARBA00022448"/>
    </source>
</evidence>
<evidence type="ECO:0000256" key="1">
    <source>
        <dbReference type="ARBA" id="ARBA00008520"/>
    </source>
</evidence>